<dbReference type="EMBL" id="JBHTBS010000001">
    <property type="protein sequence ID" value="MFC7335566.1"/>
    <property type="molecule type" value="Genomic_DNA"/>
</dbReference>
<dbReference type="Gene3D" id="3.10.450.530">
    <property type="entry name" value="Ribonuclease toxin, BrnT, of type II toxin-antitoxin system"/>
    <property type="match status" value="1"/>
</dbReference>
<evidence type="ECO:0000313" key="1">
    <source>
        <dbReference type="EMBL" id="MFC7335566.1"/>
    </source>
</evidence>
<reference evidence="2" key="1">
    <citation type="journal article" date="2019" name="Int. J. Syst. Evol. Microbiol.">
        <title>The Global Catalogue of Microorganisms (GCM) 10K type strain sequencing project: providing services to taxonomists for standard genome sequencing and annotation.</title>
        <authorList>
            <consortium name="The Broad Institute Genomics Platform"/>
            <consortium name="The Broad Institute Genome Sequencing Center for Infectious Disease"/>
            <person name="Wu L."/>
            <person name="Ma J."/>
        </authorList>
    </citation>
    <scope>NUCLEOTIDE SEQUENCE [LARGE SCALE GENOMIC DNA]</scope>
    <source>
        <strain evidence="2">CGMCC 4.1467</strain>
    </source>
</reference>
<dbReference type="InterPro" id="IPR007460">
    <property type="entry name" value="BrnT_toxin"/>
</dbReference>
<dbReference type="Pfam" id="PF04365">
    <property type="entry name" value="BrnT_toxin"/>
    <property type="match status" value="1"/>
</dbReference>
<evidence type="ECO:0000313" key="2">
    <source>
        <dbReference type="Proteomes" id="UP001596472"/>
    </source>
</evidence>
<dbReference type="InterPro" id="IPR038573">
    <property type="entry name" value="BrnT_sf"/>
</dbReference>
<organism evidence="1 2">
    <name type="scientific">Haloferula chungangensis</name>
    <dbReference type="NCBI Taxonomy" id="1048331"/>
    <lineage>
        <taxon>Bacteria</taxon>
        <taxon>Pseudomonadati</taxon>
        <taxon>Verrucomicrobiota</taxon>
        <taxon>Verrucomicrobiia</taxon>
        <taxon>Verrucomicrobiales</taxon>
        <taxon>Verrucomicrobiaceae</taxon>
        <taxon>Haloferula</taxon>
    </lineage>
</organism>
<comment type="caution">
    <text evidence="1">The sequence shown here is derived from an EMBL/GenBank/DDBJ whole genome shotgun (WGS) entry which is preliminary data.</text>
</comment>
<sequence length="92" mass="11016">MEIDLIDVHFDLKDIRPRELEETLEDPFAVRFLPDNDRPDSESRYFALGRTVADRHLFICFRTDGKTARVIAAREMTEGEQRFYERKYAEFK</sequence>
<protein>
    <submittedName>
        <fullName evidence="1">BrnT family toxin</fullName>
    </submittedName>
</protein>
<keyword evidence="2" id="KW-1185">Reference proteome</keyword>
<dbReference type="RefSeq" id="WP_379707799.1">
    <property type="nucleotide sequence ID" value="NZ_JBHTBS010000001.1"/>
</dbReference>
<name>A0ABW2KZP8_9BACT</name>
<accession>A0ABW2KZP8</accession>
<proteinExistence type="predicted"/>
<gene>
    <name evidence="1" type="ORF">ACFQY0_00135</name>
</gene>
<dbReference type="Proteomes" id="UP001596472">
    <property type="component" value="Unassembled WGS sequence"/>
</dbReference>